<organism evidence="3 4">
    <name type="scientific">Vibrio barjaei</name>
    <dbReference type="NCBI Taxonomy" id="1676683"/>
    <lineage>
        <taxon>Bacteria</taxon>
        <taxon>Pseudomonadati</taxon>
        <taxon>Pseudomonadota</taxon>
        <taxon>Gammaproteobacteria</taxon>
        <taxon>Vibrionales</taxon>
        <taxon>Vibrionaceae</taxon>
        <taxon>Vibrio</taxon>
    </lineage>
</organism>
<gene>
    <name evidence="3" type="primary">maoP</name>
    <name evidence="3" type="ORF">ACGRH2_06585</name>
</gene>
<reference evidence="3 4" key="1">
    <citation type="submission" date="2024-10" db="EMBL/GenBank/DDBJ databases">
        <authorList>
            <person name="Yibar A."/>
            <person name="Saticioglu I.B."/>
            <person name="Duman M."/>
            <person name="Ajmi N."/>
            <person name="Gurler F."/>
            <person name="Ay H."/>
            <person name="Onuk E."/>
            <person name="Guler S."/>
            <person name="Romalde J.L."/>
        </authorList>
    </citation>
    <scope>NUCLEOTIDE SEQUENCE [LARGE SCALE GENOMIC DNA]</scope>
    <source>
        <strain evidence="3 4">1-TCBS-B</strain>
    </source>
</reference>
<dbReference type="RefSeq" id="WP_268681263.1">
    <property type="nucleotide sequence ID" value="NZ_JAPQMW010000079.1"/>
</dbReference>
<proteinExistence type="inferred from homology"/>
<comment type="similarity">
    <text evidence="1">Belongs to the MaoP family.</text>
</comment>
<accession>A0ABW7IET1</accession>
<keyword evidence="4" id="KW-1185">Reference proteome</keyword>
<dbReference type="InterPro" id="IPR007335">
    <property type="entry name" value="DUF413"/>
</dbReference>
<name>A0ABW7IET1_9VIBR</name>
<evidence type="ECO:0000313" key="4">
    <source>
        <dbReference type="Proteomes" id="UP001607125"/>
    </source>
</evidence>
<dbReference type="Pfam" id="PF04219">
    <property type="entry name" value="DUF413"/>
    <property type="match status" value="1"/>
</dbReference>
<protein>
    <recommendedName>
        <fullName evidence="2">Macrodomain Ori protein</fullName>
    </recommendedName>
</protein>
<evidence type="ECO:0000256" key="2">
    <source>
        <dbReference type="ARBA" id="ARBA00093628"/>
    </source>
</evidence>
<evidence type="ECO:0000256" key="1">
    <source>
        <dbReference type="ARBA" id="ARBA00093464"/>
    </source>
</evidence>
<dbReference type="EMBL" id="JBIHSF010000006">
    <property type="protein sequence ID" value="MFH0260084.1"/>
    <property type="molecule type" value="Genomic_DNA"/>
</dbReference>
<evidence type="ECO:0000313" key="3">
    <source>
        <dbReference type="EMBL" id="MFH0260084.1"/>
    </source>
</evidence>
<dbReference type="Proteomes" id="UP001607125">
    <property type="component" value="Unassembled WGS sequence"/>
</dbReference>
<comment type="caution">
    <text evidence="3">The sequence shown here is derived from an EMBL/GenBank/DDBJ whole genome shotgun (WGS) entry which is preliminary data.</text>
</comment>
<sequence length="116" mass="13206">MSFQEIRQGKTHFYDNVHFPRGFSKSGDFTLAEGDILTYFGNTLLGLESGELSPENQAEADFLEVVLGKKEASSKLERTWMKYVTLSRGKKRFHTLNSKPAVADDDYNSYDLVEDE</sequence>
<dbReference type="NCBIfam" id="NF008252">
    <property type="entry name" value="PRK11027.1-2"/>
    <property type="match status" value="1"/>
</dbReference>